<name>A0A1I1ABC4_9FIRM</name>
<sequence length="105" mass="12153">MAIRINVDNFNEKVLENNLLVLVDFYTDSCVACKKIAPELSEIEDSYEGKINVFKVNTNFDIELARKYKVLSNPTLILFKNGQDIGKQIGYKKYNEISDWIEENI</sequence>
<evidence type="ECO:0000256" key="6">
    <source>
        <dbReference type="PIRNR" id="PIRNR000077"/>
    </source>
</evidence>
<keyword evidence="2" id="KW-0813">Transport</keyword>
<dbReference type="PANTHER" id="PTHR45663">
    <property type="entry name" value="GEO12009P1"/>
    <property type="match status" value="1"/>
</dbReference>
<feature type="site" description="Contributes to redox potential value" evidence="7">
    <location>
        <position position="32"/>
    </location>
</feature>
<dbReference type="CDD" id="cd02947">
    <property type="entry name" value="TRX_family"/>
    <property type="match status" value="1"/>
</dbReference>
<dbReference type="PANTHER" id="PTHR45663:SF11">
    <property type="entry name" value="GEO12009P1"/>
    <property type="match status" value="1"/>
</dbReference>
<dbReference type="Pfam" id="PF00085">
    <property type="entry name" value="Thioredoxin"/>
    <property type="match status" value="1"/>
</dbReference>
<reference evidence="10 11" key="1">
    <citation type="submission" date="2016-10" db="EMBL/GenBank/DDBJ databases">
        <authorList>
            <person name="de Groot N.N."/>
        </authorList>
    </citation>
    <scope>NUCLEOTIDE SEQUENCE [LARGE SCALE GENOMIC DNA]</scope>
    <source>
        <strain evidence="10 11">DSM 5522</strain>
    </source>
</reference>
<gene>
    <name evidence="10" type="ORF">SAMN05216249_12417</name>
</gene>
<dbReference type="InterPro" id="IPR013766">
    <property type="entry name" value="Thioredoxin_domain"/>
</dbReference>
<dbReference type="AlphaFoldDB" id="A0A1I1ABC4"/>
<feature type="site" description="Deprotonates C-terminal active site Cys" evidence="7">
    <location>
        <position position="24"/>
    </location>
</feature>
<protein>
    <recommendedName>
        <fullName evidence="6">Thioredoxin</fullName>
    </recommendedName>
</protein>
<evidence type="ECO:0000256" key="4">
    <source>
        <dbReference type="ARBA" id="ARBA00023157"/>
    </source>
</evidence>
<evidence type="ECO:0000256" key="3">
    <source>
        <dbReference type="ARBA" id="ARBA00022982"/>
    </source>
</evidence>
<dbReference type="SUPFAM" id="SSF52833">
    <property type="entry name" value="Thioredoxin-like"/>
    <property type="match status" value="1"/>
</dbReference>
<dbReference type="InterPro" id="IPR036249">
    <property type="entry name" value="Thioredoxin-like_sf"/>
</dbReference>
<evidence type="ECO:0000259" key="9">
    <source>
        <dbReference type="PROSITE" id="PS51352"/>
    </source>
</evidence>
<organism evidence="10 11">
    <name type="scientific">Acetitomaculum ruminis DSM 5522</name>
    <dbReference type="NCBI Taxonomy" id="1120918"/>
    <lineage>
        <taxon>Bacteria</taxon>
        <taxon>Bacillati</taxon>
        <taxon>Bacillota</taxon>
        <taxon>Clostridia</taxon>
        <taxon>Lachnospirales</taxon>
        <taxon>Lachnospiraceae</taxon>
        <taxon>Acetitomaculum</taxon>
    </lineage>
</organism>
<evidence type="ECO:0000256" key="7">
    <source>
        <dbReference type="PIRSR" id="PIRSR000077-1"/>
    </source>
</evidence>
<feature type="domain" description="Thioredoxin" evidence="9">
    <location>
        <begin position="1"/>
        <end position="105"/>
    </location>
</feature>
<feature type="site" description="Contributes to redox potential value" evidence="7">
    <location>
        <position position="31"/>
    </location>
</feature>
<evidence type="ECO:0000256" key="1">
    <source>
        <dbReference type="ARBA" id="ARBA00008987"/>
    </source>
</evidence>
<dbReference type="OrthoDB" id="9790390at2"/>
<comment type="similarity">
    <text evidence="1 6">Belongs to the thioredoxin family.</text>
</comment>
<dbReference type="GO" id="GO:0015035">
    <property type="term" value="F:protein-disulfide reductase activity"/>
    <property type="evidence" value="ECO:0007669"/>
    <property type="project" value="InterPro"/>
</dbReference>
<evidence type="ECO:0000256" key="8">
    <source>
        <dbReference type="PIRSR" id="PIRSR000077-4"/>
    </source>
</evidence>
<dbReference type="PIRSF" id="PIRSF000077">
    <property type="entry name" value="Thioredoxin"/>
    <property type="match status" value="1"/>
</dbReference>
<dbReference type="PROSITE" id="PS51352">
    <property type="entry name" value="THIOREDOXIN_2"/>
    <property type="match status" value="1"/>
</dbReference>
<dbReference type="InterPro" id="IPR005746">
    <property type="entry name" value="Thioredoxin"/>
</dbReference>
<keyword evidence="4 8" id="KW-1015">Disulfide bond</keyword>
<evidence type="ECO:0000313" key="11">
    <source>
        <dbReference type="Proteomes" id="UP000198838"/>
    </source>
</evidence>
<dbReference type="Proteomes" id="UP000198838">
    <property type="component" value="Unassembled WGS sequence"/>
</dbReference>
<keyword evidence="3" id="KW-0249">Electron transport</keyword>
<feature type="active site" description="Nucleophile" evidence="7">
    <location>
        <position position="30"/>
    </location>
</feature>
<dbReference type="RefSeq" id="WP_092874444.1">
    <property type="nucleotide sequence ID" value="NZ_FOJY01000024.1"/>
</dbReference>
<accession>A0A1I1ABC4</accession>
<feature type="disulfide bond" description="Redox-active" evidence="8">
    <location>
        <begin position="30"/>
        <end position="33"/>
    </location>
</feature>
<proteinExistence type="inferred from homology"/>
<dbReference type="EMBL" id="FOJY01000024">
    <property type="protein sequence ID" value="SFB35291.1"/>
    <property type="molecule type" value="Genomic_DNA"/>
</dbReference>
<keyword evidence="11" id="KW-1185">Reference proteome</keyword>
<dbReference type="STRING" id="1120918.SAMN05216249_12417"/>
<evidence type="ECO:0000256" key="5">
    <source>
        <dbReference type="ARBA" id="ARBA00023284"/>
    </source>
</evidence>
<evidence type="ECO:0000313" key="10">
    <source>
        <dbReference type="EMBL" id="SFB35291.1"/>
    </source>
</evidence>
<dbReference type="Gene3D" id="3.40.30.10">
    <property type="entry name" value="Glutaredoxin"/>
    <property type="match status" value="1"/>
</dbReference>
<feature type="active site" description="Nucleophile" evidence="7">
    <location>
        <position position="33"/>
    </location>
</feature>
<dbReference type="GO" id="GO:0005737">
    <property type="term" value="C:cytoplasm"/>
    <property type="evidence" value="ECO:0007669"/>
    <property type="project" value="TreeGrafter"/>
</dbReference>
<keyword evidence="5 8" id="KW-0676">Redox-active center</keyword>
<evidence type="ECO:0000256" key="2">
    <source>
        <dbReference type="ARBA" id="ARBA00022448"/>
    </source>
</evidence>